<dbReference type="Proteomes" id="UP001153148">
    <property type="component" value="Unassembled WGS sequence"/>
</dbReference>
<name>A0ABN7NZQ1_TIMPD</name>
<sequence>MDRALGAAAQDLDDVEELLGRPIQTELAAETGVDVALETLLDVGAAAAAISTKMTFLHGYASETRDLAREARERLSDLRSQVDMFRRQCQARDRPLCETVDPDGLDVTLKLDKNNGLDVTLKLDQLRNNNLLAQRHSQTGPGESLLKNNGMYVTLKLGQYAHKTPWRQLIIDPYRPSGHPLLAKILPTFVDIGCHMVSTYSPTIKLSFLDQ</sequence>
<evidence type="ECO:0000313" key="2">
    <source>
        <dbReference type="EMBL" id="CAG2059728.1"/>
    </source>
</evidence>
<feature type="coiled-coil region" evidence="1">
    <location>
        <begin position="61"/>
        <end position="88"/>
    </location>
</feature>
<keyword evidence="3" id="KW-1185">Reference proteome</keyword>
<reference evidence="2" key="1">
    <citation type="submission" date="2021-03" db="EMBL/GenBank/DDBJ databases">
        <authorList>
            <person name="Tran Van P."/>
        </authorList>
    </citation>
    <scope>NUCLEOTIDE SEQUENCE</scope>
</reference>
<dbReference type="EMBL" id="CAJPIN010010360">
    <property type="protein sequence ID" value="CAG2059728.1"/>
    <property type="molecule type" value="Genomic_DNA"/>
</dbReference>
<keyword evidence="1" id="KW-0175">Coiled coil</keyword>
<organism evidence="2 3">
    <name type="scientific">Timema podura</name>
    <name type="common">Walking stick</name>
    <dbReference type="NCBI Taxonomy" id="61482"/>
    <lineage>
        <taxon>Eukaryota</taxon>
        <taxon>Metazoa</taxon>
        <taxon>Ecdysozoa</taxon>
        <taxon>Arthropoda</taxon>
        <taxon>Hexapoda</taxon>
        <taxon>Insecta</taxon>
        <taxon>Pterygota</taxon>
        <taxon>Neoptera</taxon>
        <taxon>Polyneoptera</taxon>
        <taxon>Phasmatodea</taxon>
        <taxon>Timematodea</taxon>
        <taxon>Timematoidea</taxon>
        <taxon>Timematidae</taxon>
        <taxon>Timema</taxon>
    </lineage>
</organism>
<comment type="caution">
    <text evidence="2">The sequence shown here is derived from an EMBL/GenBank/DDBJ whole genome shotgun (WGS) entry which is preliminary data.</text>
</comment>
<gene>
    <name evidence="2" type="ORF">TPAB3V08_LOCUS6687</name>
</gene>
<proteinExistence type="predicted"/>
<evidence type="ECO:0000256" key="1">
    <source>
        <dbReference type="SAM" id="Coils"/>
    </source>
</evidence>
<evidence type="ECO:0000313" key="3">
    <source>
        <dbReference type="Proteomes" id="UP001153148"/>
    </source>
</evidence>
<protein>
    <submittedName>
        <fullName evidence="2">Uncharacterized protein</fullName>
    </submittedName>
</protein>
<accession>A0ABN7NZQ1</accession>